<dbReference type="EMBL" id="BBML01000001">
    <property type="protein sequence ID" value="GAK95414.1"/>
    <property type="molecule type" value="Genomic_DNA"/>
</dbReference>
<accession>A0A090PX24</accession>
<evidence type="ECO:0000313" key="1">
    <source>
        <dbReference type="EMBL" id="GAK95414.1"/>
    </source>
</evidence>
<dbReference type="AlphaFoldDB" id="A0A090PX24"/>
<protein>
    <submittedName>
        <fullName evidence="1">Uncharacterized protein</fullName>
    </submittedName>
</protein>
<comment type="caution">
    <text evidence="1">The sequence shown here is derived from an EMBL/GenBank/DDBJ whole genome shotgun (WGS) entry which is preliminary data.</text>
</comment>
<sequence length="59" mass="6863">MRLFEFFLICLAAVTPAIPLPIIIICSIDGDCVYKVRLITLSRKRKLFPPHYTYFLFNA</sequence>
<keyword evidence="2" id="KW-1185">Reference proteome</keyword>
<gene>
    <name evidence="1" type="ORF">JCM19294_2196</name>
</gene>
<organism evidence="1 2">
    <name type="scientific">Nonlabens tegetincola</name>
    <dbReference type="NCBI Taxonomy" id="323273"/>
    <lineage>
        <taxon>Bacteria</taxon>
        <taxon>Pseudomonadati</taxon>
        <taxon>Bacteroidota</taxon>
        <taxon>Flavobacteriia</taxon>
        <taxon>Flavobacteriales</taxon>
        <taxon>Flavobacteriaceae</taxon>
        <taxon>Nonlabens</taxon>
    </lineage>
</organism>
<dbReference type="Proteomes" id="UP000029221">
    <property type="component" value="Unassembled WGS sequence"/>
</dbReference>
<reference evidence="1" key="1">
    <citation type="journal article" date="2014" name="Genome Announc.">
        <title>Draft Genome Sequences of Marine Flavobacterium Nonlabens Strains NR17, NR24, NR27, NR32, NR33, and Ara13.</title>
        <authorList>
            <person name="Nakanishi M."/>
            <person name="Meirelles P."/>
            <person name="Suzuki R."/>
            <person name="Takatani N."/>
            <person name="Mino S."/>
            <person name="Suda W."/>
            <person name="Oshima K."/>
            <person name="Hattori M."/>
            <person name="Ohkuma M."/>
            <person name="Hosokawa M."/>
            <person name="Miyashita K."/>
            <person name="Thompson F.L."/>
            <person name="Niwa A."/>
            <person name="Sawabe T."/>
            <person name="Sawabe T."/>
        </authorList>
    </citation>
    <scope>NUCLEOTIDE SEQUENCE [LARGE SCALE GENOMIC DNA]</scope>
    <source>
        <strain evidence="1">JCM 19294</strain>
    </source>
</reference>
<name>A0A090PX24_9FLAO</name>
<evidence type="ECO:0000313" key="2">
    <source>
        <dbReference type="Proteomes" id="UP000029221"/>
    </source>
</evidence>
<proteinExistence type="predicted"/>